<sequence length="100" mass="11628">MAVKLIMTWDISSDQEQDYFEFVVREFIPGVQRLGFELSDAWATVYGNSPQIMVTAVLPDAKEARQVLKSNEWRELHNHLQDYVKNYSQKIVTARGGFQF</sequence>
<comment type="caution">
    <text evidence="1">The sequence shown here is derived from an EMBL/GenBank/DDBJ whole genome shotgun (WGS) entry which is preliminary data.</text>
</comment>
<accession>A0A0N8GL08</accession>
<name>A0A0N8GL08_9CHLR</name>
<dbReference type="RefSeq" id="WP_062422937.1">
    <property type="nucleotide sequence ID" value="NZ_BBYA01000011.1"/>
</dbReference>
<dbReference type="EMBL" id="LGCK01000012">
    <property type="protein sequence ID" value="KPL71178.1"/>
    <property type="molecule type" value="Genomic_DNA"/>
</dbReference>
<dbReference type="Proteomes" id="UP000050430">
    <property type="component" value="Unassembled WGS sequence"/>
</dbReference>
<organism evidence="1 2">
    <name type="scientific">Leptolinea tardivitalis</name>
    <dbReference type="NCBI Taxonomy" id="229920"/>
    <lineage>
        <taxon>Bacteria</taxon>
        <taxon>Bacillati</taxon>
        <taxon>Chloroflexota</taxon>
        <taxon>Anaerolineae</taxon>
        <taxon>Anaerolineales</taxon>
        <taxon>Anaerolineaceae</taxon>
        <taxon>Leptolinea</taxon>
    </lineage>
</organism>
<dbReference type="STRING" id="229920.ADM99_13085"/>
<evidence type="ECO:0008006" key="3">
    <source>
        <dbReference type="Google" id="ProtNLM"/>
    </source>
</evidence>
<evidence type="ECO:0000313" key="1">
    <source>
        <dbReference type="EMBL" id="KPL71178.1"/>
    </source>
</evidence>
<dbReference type="OrthoDB" id="161523at2"/>
<dbReference type="AlphaFoldDB" id="A0A0N8GL08"/>
<reference evidence="1 2" key="1">
    <citation type="submission" date="2015-07" db="EMBL/GenBank/DDBJ databases">
        <title>Genome sequence of Leptolinea tardivitalis DSM 16556.</title>
        <authorList>
            <person name="Hemp J."/>
            <person name="Ward L.M."/>
            <person name="Pace L.A."/>
            <person name="Fischer W.W."/>
        </authorList>
    </citation>
    <scope>NUCLEOTIDE SEQUENCE [LARGE SCALE GENOMIC DNA]</scope>
    <source>
        <strain evidence="1 2">YMTK-2</strain>
    </source>
</reference>
<proteinExistence type="predicted"/>
<gene>
    <name evidence="1" type="ORF">ADM99_13085</name>
</gene>
<protein>
    <recommendedName>
        <fullName evidence="3">NIPSNAP domain-containing protein</fullName>
    </recommendedName>
</protein>
<keyword evidence="2" id="KW-1185">Reference proteome</keyword>
<evidence type="ECO:0000313" key="2">
    <source>
        <dbReference type="Proteomes" id="UP000050430"/>
    </source>
</evidence>